<keyword evidence="7" id="KW-1185">Reference proteome</keyword>
<comment type="subcellular location">
    <subcellularLocation>
        <location evidence="1">Membrane</location>
        <topology evidence="1">Multi-pass membrane protein</topology>
    </subcellularLocation>
</comment>
<feature type="transmembrane region" description="Helical" evidence="5">
    <location>
        <begin position="99"/>
        <end position="117"/>
    </location>
</feature>
<organism evidence="6 7">
    <name type="scientific">Saccharopolyspora taberi</name>
    <dbReference type="NCBI Taxonomy" id="60895"/>
    <lineage>
        <taxon>Bacteria</taxon>
        <taxon>Bacillati</taxon>
        <taxon>Actinomycetota</taxon>
        <taxon>Actinomycetes</taxon>
        <taxon>Pseudonocardiales</taxon>
        <taxon>Pseudonocardiaceae</taxon>
        <taxon>Saccharopolyspora</taxon>
    </lineage>
</organism>
<sequence length="119" mass="12087">MFTAYVVVAVATALANGVASAVDFRQGPWILANLEKCRVPRSWLYPLGAAKTAGALGLLAGLAVPPLGIAAAACLTAYFVGAVITVLRARAWSQVAYPTLYLALSAATLALALLAGLSG</sequence>
<reference evidence="6 7" key="1">
    <citation type="journal article" date="2019" name="Int. J. Syst. Evol. Microbiol.">
        <title>The Global Catalogue of Microorganisms (GCM) 10K type strain sequencing project: providing services to taxonomists for standard genome sequencing and annotation.</title>
        <authorList>
            <consortium name="The Broad Institute Genomics Platform"/>
            <consortium name="The Broad Institute Genome Sequencing Center for Infectious Disease"/>
            <person name="Wu L."/>
            <person name="Ma J."/>
        </authorList>
    </citation>
    <scope>NUCLEOTIDE SEQUENCE [LARGE SCALE GENOMIC DNA]</scope>
    <source>
        <strain evidence="6 7">JCM 9383</strain>
    </source>
</reference>
<dbReference type="Pfam" id="PF13564">
    <property type="entry name" value="DoxX_2"/>
    <property type="match status" value="1"/>
</dbReference>
<proteinExistence type="predicted"/>
<evidence type="ECO:0000256" key="1">
    <source>
        <dbReference type="ARBA" id="ARBA00004141"/>
    </source>
</evidence>
<evidence type="ECO:0000256" key="4">
    <source>
        <dbReference type="ARBA" id="ARBA00023136"/>
    </source>
</evidence>
<protein>
    <submittedName>
        <fullName evidence="6">DoxX family protein</fullName>
    </submittedName>
</protein>
<keyword evidence="4 5" id="KW-0472">Membrane</keyword>
<evidence type="ECO:0000313" key="6">
    <source>
        <dbReference type="EMBL" id="GAA2815009.1"/>
    </source>
</evidence>
<feature type="transmembrane region" description="Helical" evidence="5">
    <location>
        <begin position="67"/>
        <end position="87"/>
    </location>
</feature>
<keyword evidence="3 5" id="KW-1133">Transmembrane helix</keyword>
<gene>
    <name evidence="6" type="ORF">GCM10010470_58050</name>
</gene>
<accession>A0ABN3VLN1</accession>
<evidence type="ECO:0000313" key="7">
    <source>
        <dbReference type="Proteomes" id="UP001500979"/>
    </source>
</evidence>
<evidence type="ECO:0000256" key="2">
    <source>
        <dbReference type="ARBA" id="ARBA00022692"/>
    </source>
</evidence>
<dbReference type="EMBL" id="BAAAUX010000029">
    <property type="protein sequence ID" value="GAA2815009.1"/>
    <property type="molecule type" value="Genomic_DNA"/>
</dbReference>
<name>A0ABN3VLN1_9PSEU</name>
<dbReference type="RefSeq" id="WP_344685134.1">
    <property type="nucleotide sequence ID" value="NZ_BAAAUX010000029.1"/>
</dbReference>
<comment type="caution">
    <text evidence="6">The sequence shown here is derived from an EMBL/GenBank/DDBJ whole genome shotgun (WGS) entry which is preliminary data.</text>
</comment>
<evidence type="ECO:0000256" key="3">
    <source>
        <dbReference type="ARBA" id="ARBA00022989"/>
    </source>
</evidence>
<dbReference type="InterPro" id="IPR032808">
    <property type="entry name" value="DoxX"/>
</dbReference>
<keyword evidence="2 5" id="KW-0812">Transmembrane</keyword>
<dbReference type="Proteomes" id="UP001500979">
    <property type="component" value="Unassembled WGS sequence"/>
</dbReference>
<evidence type="ECO:0000256" key="5">
    <source>
        <dbReference type="SAM" id="Phobius"/>
    </source>
</evidence>